<dbReference type="OrthoDB" id="2514702at2"/>
<proteinExistence type="predicted"/>
<sequence length="392" mass="43066">MTITTSSTPRCDTVRHRGHPLELIPLFRRWPPSVPRNLLYTAIWSSLIAIVVALVQHLLATYWKISFGRMLFYTLVISNVVGYLIHGALHLLERYLPRSENLWPFRIAQLVAVCLASVVGVALGNTLLHGRNPLLMFQHRFSLTILLGVGATTASIMVIVLAVGERRMRQATERARQQEQIAAAGRLIAEARLRALQAQIEPHFLYNTLANVVSLIDTQPAKARRMLERFIDYLRASLSASRAEHATVGGELALASAYLDVLGVRMEQRLRWRFALDPAVASLPVAPMLLQPLVENAIMHGIEPKLDGGEIVVSARLHEGLLCIEVADTGLGLREAAPRPGGGVGLSNLRERLQQLYAGAARLQLIENPAGGVTARLLLPLHTVPSSTIPTP</sequence>
<feature type="domain" description="Histidine kinase" evidence="2">
    <location>
        <begin position="289"/>
        <end position="383"/>
    </location>
</feature>
<keyword evidence="3" id="KW-0418">Kinase</keyword>
<feature type="transmembrane region" description="Helical" evidence="1">
    <location>
        <begin position="143"/>
        <end position="164"/>
    </location>
</feature>
<keyword evidence="3" id="KW-0808">Transferase</keyword>
<dbReference type="InterPro" id="IPR010559">
    <property type="entry name" value="Sig_transdc_His_kin_internal"/>
</dbReference>
<feature type="transmembrane region" description="Helical" evidence="1">
    <location>
        <begin position="71"/>
        <end position="91"/>
    </location>
</feature>
<dbReference type="Gene3D" id="3.30.565.10">
    <property type="entry name" value="Histidine kinase-like ATPase, C-terminal domain"/>
    <property type="match status" value="1"/>
</dbReference>
<protein>
    <submittedName>
        <fullName evidence="3">Sensor histidine kinase YesM</fullName>
    </submittedName>
</protein>
<keyword evidence="1" id="KW-1133">Transmembrane helix</keyword>
<dbReference type="InterPro" id="IPR003594">
    <property type="entry name" value="HATPase_dom"/>
</dbReference>
<dbReference type="EMBL" id="FOLD01000005">
    <property type="protein sequence ID" value="SFC30712.1"/>
    <property type="molecule type" value="Genomic_DNA"/>
</dbReference>
<keyword evidence="1" id="KW-0472">Membrane</keyword>
<dbReference type="STRING" id="1164594.SAMN05216204_10574"/>
<name>A0A1I1I4H4_9BURK</name>
<evidence type="ECO:0000259" key="2">
    <source>
        <dbReference type="PROSITE" id="PS50109"/>
    </source>
</evidence>
<accession>A0A1I1I4H4</accession>
<dbReference type="InterPro" id="IPR036890">
    <property type="entry name" value="HATPase_C_sf"/>
</dbReference>
<dbReference type="GO" id="GO:0016020">
    <property type="term" value="C:membrane"/>
    <property type="evidence" value="ECO:0007669"/>
    <property type="project" value="InterPro"/>
</dbReference>
<organism evidence="3 4">
    <name type="scientific">Massilia yuzhufengensis</name>
    <dbReference type="NCBI Taxonomy" id="1164594"/>
    <lineage>
        <taxon>Bacteria</taxon>
        <taxon>Pseudomonadati</taxon>
        <taxon>Pseudomonadota</taxon>
        <taxon>Betaproteobacteria</taxon>
        <taxon>Burkholderiales</taxon>
        <taxon>Oxalobacteraceae</taxon>
        <taxon>Telluria group</taxon>
        <taxon>Massilia</taxon>
    </lineage>
</organism>
<dbReference type="InterPro" id="IPR005467">
    <property type="entry name" value="His_kinase_dom"/>
</dbReference>
<reference evidence="4" key="1">
    <citation type="submission" date="2016-10" db="EMBL/GenBank/DDBJ databases">
        <authorList>
            <person name="Varghese N."/>
            <person name="Submissions S."/>
        </authorList>
    </citation>
    <scope>NUCLEOTIDE SEQUENCE [LARGE SCALE GENOMIC DNA]</scope>
    <source>
        <strain evidence="4">CGMCC 1.12041</strain>
    </source>
</reference>
<dbReference type="Pfam" id="PF02518">
    <property type="entry name" value="HATPase_c"/>
    <property type="match status" value="1"/>
</dbReference>
<dbReference type="PROSITE" id="PS50109">
    <property type="entry name" value="HIS_KIN"/>
    <property type="match status" value="1"/>
</dbReference>
<keyword evidence="1" id="KW-0812">Transmembrane</keyword>
<feature type="transmembrane region" description="Helical" evidence="1">
    <location>
        <begin position="103"/>
        <end position="123"/>
    </location>
</feature>
<dbReference type="RefSeq" id="WP_091872628.1">
    <property type="nucleotide sequence ID" value="NZ_FOLD01000005.1"/>
</dbReference>
<dbReference type="SUPFAM" id="SSF55874">
    <property type="entry name" value="ATPase domain of HSP90 chaperone/DNA topoisomerase II/histidine kinase"/>
    <property type="match status" value="1"/>
</dbReference>
<feature type="transmembrane region" description="Helical" evidence="1">
    <location>
        <begin position="38"/>
        <end position="59"/>
    </location>
</feature>
<dbReference type="PANTHER" id="PTHR34220:SF9">
    <property type="entry name" value="SIGNAL TRANSDUCTION HISTIDINE KINASE INTERNAL REGION DOMAIN-CONTAINING PROTEIN"/>
    <property type="match status" value="1"/>
</dbReference>
<dbReference type="Proteomes" id="UP000198639">
    <property type="component" value="Unassembled WGS sequence"/>
</dbReference>
<evidence type="ECO:0000256" key="1">
    <source>
        <dbReference type="SAM" id="Phobius"/>
    </source>
</evidence>
<gene>
    <name evidence="3" type="ORF">SAMN05216204_10574</name>
</gene>
<dbReference type="PANTHER" id="PTHR34220">
    <property type="entry name" value="SENSOR HISTIDINE KINASE YPDA"/>
    <property type="match status" value="1"/>
</dbReference>
<dbReference type="InterPro" id="IPR050640">
    <property type="entry name" value="Bact_2-comp_sensor_kinase"/>
</dbReference>
<dbReference type="AlphaFoldDB" id="A0A1I1I4H4"/>
<keyword evidence="4" id="KW-1185">Reference proteome</keyword>
<evidence type="ECO:0000313" key="3">
    <source>
        <dbReference type="EMBL" id="SFC30712.1"/>
    </source>
</evidence>
<dbReference type="SMART" id="SM00387">
    <property type="entry name" value="HATPase_c"/>
    <property type="match status" value="1"/>
</dbReference>
<dbReference type="GO" id="GO:0000155">
    <property type="term" value="F:phosphorelay sensor kinase activity"/>
    <property type="evidence" value="ECO:0007669"/>
    <property type="project" value="InterPro"/>
</dbReference>
<dbReference type="Pfam" id="PF06580">
    <property type="entry name" value="His_kinase"/>
    <property type="match status" value="1"/>
</dbReference>
<evidence type="ECO:0000313" key="4">
    <source>
        <dbReference type="Proteomes" id="UP000198639"/>
    </source>
</evidence>